<dbReference type="Proteomes" id="UP000176186">
    <property type="component" value="Unassembled WGS sequence"/>
</dbReference>
<evidence type="ECO:0000313" key="2">
    <source>
        <dbReference type="EMBL" id="OGG34611.1"/>
    </source>
</evidence>
<sequence length="257" mass="27771">MLLVSFITSLPDGKLHLYFCNVGQGDAAYVRFPDGRDMLVDGGPNDRVIDCLSRYMPFWDREIDLVIMSHPQKDHIAGLVSVLARYRVGYVVRSSATEQSDTYEKLKNVIKDKAVGVKVVSLGEHITVGPVVLSVLGPGDATGDVNLQSLVFALNYGTFDALFPGDAPLRQSFVGQAVGTLEVLKVSHHGSRTGLVPSILELVHPAVAVISVGNNSFGHPSPEVVTILQKIGSTIYRTDKEGDIEVVSDGKSWQVAK</sequence>
<accession>A0A1F6BCD4</accession>
<name>A0A1F6BCD4_9BACT</name>
<dbReference type="EMBL" id="MFKE01000026">
    <property type="protein sequence ID" value="OGG34611.1"/>
    <property type="molecule type" value="Genomic_DNA"/>
</dbReference>
<dbReference type="PANTHER" id="PTHR30619">
    <property type="entry name" value="DNA INTERNALIZATION/COMPETENCE PROTEIN COMEC/REC2"/>
    <property type="match status" value="1"/>
</dbReference>
<gene>
    <name evidence="2" type="ORF">A2363_02915</name>
</gene>
<evidence type="ECO:0000313" key="3">
    <source>
        <dbReference type="Proteomes" id="UP000176186"/>
    </source>
</evidence>
<proteinExistence type="predicted"/>
<organism evidence="2 3">
    <name type="scientific">Candidatus Gottesmanbacteria bacterium RIFOXYB1_FULL_47_11</name>
    <dbReference type="NCBI Taxonomy" id="1798401"/>
    <lineage>
        <taxon>Bacteria</taxon>
        <taxon>Candidatus Gottesmaniibacteriota</taxon>
    </lineage>
</organism>
<dbReference type="AlphaFoldDB" id="A0A1F6BCD4"/>
<reference evidence="2 3" key="1">
    <citation type="journal article" date="2016" name="Nat. Commun.">
        <title>Thousands of microbial genomes shed light on interconnected biogeochemical processes in an aquifer system.</title>
        <authorList>
            <person name="Anantharaman K."/>
            <person name="Brown C.T."/>
            <person name="Hug L.A."/>
            <person name="Sharon I."/>
            <person name="Castelle C.J."/>
            <person name="Probst A.J."/>
            <person name="Thomas B.C."/>
            <person name="Singh A."/>
            <person name="Wilkins M.J."/>
            <person name="Karaoz U."/>
            <person name="Brodie E.L."/>
            <person name="Williams K.H."/>
            <person name="Hubbard S.S."/>
            <person name="Banfield J.F."/>
        </authorList>
    </citation>
    <scope>NUCLEOTIDE SEQUENCE [LARGE SCALE GENOMIC DNA]</scope>
</reference>
<evidence type="ECO:0000259" key="1">
    <source>
        <dbReference type="Pfam" id="PF00753"/>
    </source>
</evidence>
<protein>
    <recommendedName>
        <fullName evidence="1">Metallo-beta-lactamase domain-containing protein</fullName>
    </recommendedName>
</protein>
<dbReference type="InterPro" id="IPR001279">
    <property type="entry name" value="Metallo-B-lactamas"/>
</dbReference>
<dbReference type="InterPro" id="IPR052159">
    <property type="entry name" value="Competence_DNA_uptake"/>
</dbReference>
<dbReference type="InterPro" id="IPR036866">
    <property type="entry name" value="RibonucZ/Hydroxyglut_hydro"/>
</dbReference>
<dbReference type="STRING" id="1798401.A2363_02915"/>
<dbReference type="Pfam" id="PF00753">
    <property type="entry name" value="Lactamase_B"/>
    <property type="match status" value="1"/>
</dbReference>
<dbReference type="CDD" id="cd07731">
    <property type="entry name" value="ComA-like_MBL-fold"/>
    <property type="match status" value="1"/>
</dbReference>
<dbReference type="SUPFAM" id="SSF56281">
    <property type="entry name" value="Metallo-hydrolase/oxidoreductase"/>
    <property type="match status" value="1"/>
</dbReference>
<dbReference type="InterPro" id="IPR035681">
    <property type="entry name" value="ComA-like_MBL"/>
</dbReference>
<dbReference type="Gene3D" id="3.60.15.10">
    <property type="entry name" value="Ribonuclease Z/Hydroxyacylglutathione hydrolase-like"/>
    <property type="match status" value="1"/>
</dbReference>
<feature type="domain" description="Metallo-beta-lactamase" evidence="1">
    <location>
        <begin position="22"/>
        <end position="213"/>
    </location>
</feature>
<dbReference type="PANTHER" id="PTHR30619:SF1">
    <property type="entry name" value="RECOMBINATION PROTEIN 2"/>
    <property type="match status" value="1"/>
</dbReference>
<comment type="caution">
    <text evidence="2">The sequence shown here is derived from an EMBL/GenBank/DDBJ whole genome shotgun (WGS) entry which is preliminary data.</text>
</comment>